<dbReference type="EC" id="1.6.2.4" evidence="2"/>
<evidence type="ECO:0000259" key="4">
    <source>
        <dbReference type="PROSITE" id="PS50902"/>
    </source>
</evidence>
<keyword evidence="3" id="KW-0472">Membrane</keyword>
<dbReference type="PROSITE" id="PS50902">
    <property type="entry name" value="FLAVODOXIN_LIKE"/>
    <property type="match status" value="1"/>
</dbReference>
<dbReference type="Gene3D" id="3.40.50.80">
    <property type="entry name" value="Nucleotide-binding domain of ferredoxin-NADP reductase (FNR) module"/>
    <property type="match status" value="1"/>
</dbReference>
<dbReference type="SUPFAM" id="SSF52218">
    <property type="entry name" value="Flavoproteins"/>
    <property type="match status" value="1"/>
</dbReference>
<feature type="transmembrane region" description="Helical" evidence="3">
    <location>
        <begin position="12"/>
        <end position="33"/>
    </location>
</feature>
<dbReference type="InterPro" id="IPR001709">
    <property type="entry name" value="Flavoprot_Pyr_Nucl_cyt_Rdtase"/>
</dbReference>
<feature type="domain" description="Flavodoxin-like" evidence="4">
    <location>
        <begin position="343"/>
        <end position="478"/>
    </location>
</feature>
<dbReference type="Gene3D" id="3.40.50.360">
    <property type="match status" value="1"/>
</dbReference>
<evidence type="ECO:0000259" key="5">
    <source>
        <dbReference type="PROSITE" id="PS51384"/>
    </source>
</evidence>
<dbReference type="GO" id="GO:0005829">
    <property type="term" value="C:cytosol"/>
    <property type="evidence" value="ECO:0007669"/>
    <property type="project" value="TreeGrafter"/>
</dbReference>
<dbReference type="InterPro" id="IPR039261">
    <property type="entry name" value="FNR_nucleotide-bd"/>
</dbReference>
<proteinExistence type="predicted"/>
<dbReference type="EMBL" id="RAQM01000009">
    <property type="protein sequence ID" value="RKF03636.1"/>
    <property type="molecule type" value="Genomic_DNA"/>
</dbReference>
<dbReference type="Proteomes" id="UP000285780">
    <property type="component" value="Unassembled WGS sequence"/>
</dbReference>
<evidence type="ECO:0000256" key="2">
    <source>
        <dbReference type="ARBA" id="ARBA00023797"/>
    </source>
</evidence>
<sequence length="725" mass="82090">MTTSIWRYSHLTLAISSSLFIFVAAITGIILAFEPISKQLSEYSISNTKEITLAQTISELQKQYDEVISITVDENDFVTTSVITKEGKSATFYVNPFTGKKLGELEKKHPVFQFATSLHRSLFLKSTGRFIVGFVSFLLSLIAITGLILIAKRQGGIKQLFSKVIKENFEQYYHIIIGRYTLVSIIIITLTGVYLSLDRFSVLPKEKINHSYNFSSASSNKKIAVADFPTFKNTSLNEVKSVEFPFSEDEEDYFFVKLNNSEVLIHQYTGNIISKENLSLTSILLNWSLLLHTGNGTVIWSIVLLLSSISILFFIYSGFAMTLKRTQKSSLPKNKISKNDAEIIILVGSETNNTYPFASSLFNALIKNGKTVFIDILNNYTSYKSAKHLIILTSTYGEGEAPSNASKFLQLVQQITILNPINYSIVGFGSRAYPHFCQFAIDIDNKLQHLCEFNTVLPIYKINNQSFQDFKTWGHQWSQETGIDLELIQIVKKLKKQQTFTTVSKTDLNNDDSFLIRLQPTKKLRFNSGDLIAITPKKDNIERLYSVGKIDNDILLSIKKHELGICSNLLYQLEENEPIQANIKQNKDFYFPKKSKEVILIANGTGIGPFLGMLQQKNGTKTHLFWGGRTQESFKIYTPLLNNIENNNIHIAYSQEQDKEYVQDLLVKEENTIASVLQNGGTIMICGSIKMLKGVENALEQIVLNKLNTSLNYFKKNNQIKTDCY</sequence>
<evidence type="ECO:0000256" key="1">
    <source>
        <dbReference type="ARBA" id="ARBA00022630"/>
    </source>
</evidence>
<dbReference type="InterPro" id="IPR017938">
    <property type="entry name" value="Riboflavin_synthase-like_b-brl"/>
</dbReference>
<dbReference type="Pfam" id="PF00175">
    <property type="entry name" value="NAD_binding_1"/>
    <property type="match status" value="1"/>
</dbReference>
<dbReference type="RefSeq" id="WP_120187155.1">
    <property type="nucleotide sequence ID" value="NZ_RAQM01000009.1"/>
</dbReference>
<dbReference type="Pfam" id="PF00258">
    <property type="entry name" value="Flavodoxin_1"/>
    <property type="match status" value="1"/>
</dbReference>
<dbReference type="SUPFAM" id="SSF52343">
    <property type="entry name" value="Ferredoxin reductase-like, C-terminal NADP-linked domain"/>
    <property type="match status" value="1"/>
</dbReference>
<evidence type="ECO:0000313" key="7">
    <source>
        <dbReference type="Proteomes" id="UP000285780"/>
    </source>
</evidence>
<feature type="transmembrane region" description="Helical" evidence="3">
    <location>
        <begin position="130"/>
        <end position="151"/>
    </location>
</feature>
<keyword evidence="7" id="KW-1185">Reference proteome</keyword>
<dbReference type="PRINTS" id="PR00371">
    <property type="entry name" value="FPNCR"/>
</dbReference>
<dbReference type="PANTHER" id="PTHR19384">
    <property type="entry name" value="NITRIC OXIDE SYNTHASE-RELATED"/>
    <property type="match status" value="1"/>
</dbReference>
<keyword evidence="3" id="KW-0812">Transmembrane</keyword>
<gene>
    <name evidence="6" type="ORF">C8N26_2026</name>
</gene>
<dbReference type="SUPFAM" id="SSF63380">
    <property type="entry name" value="Riboflavin synthase domain-like"/>
    <property type="match status" value="1"/>
</dbReference>
<dbReference type="InterPro" id="IPR008254">
    <property type="entry name" value="Flavodoxin/NO_synth"/>
</dbReference>
<name>A0A420E0L2_9FLAO</name>
<dbReference type="InterPro" id="IPR017927">
    <property type="entry name" value="FAD-bd_FR_type"/>
</dbReference>
<reference evidence="6 7" key="1">
    <citation type="submission" date="2018-09" db="EMBL/GenBank/DDBJ databases">
        <title>Genomic Encyclopedia of Archaeal and Bacterial Type Strains, Phase II (KMG-II): from individual species to whole genera.</title>
        <authorList>
            <person name="Goeker M."/>
        </authorList>
    </citation>
    <scope>NUCLEOTIDE SEQUENCE [LARGE SCALE GENOMIC DNA]</scope>
    <source>
        <strain evidence="6 7">DSM 16505</strain>
    </source>
</reference>
<comment type="caution">
    <text evidence="6">The sequence shown here is derived from an EMBL/GenBank/DDBJ whole genome shotgun (WGS) entry which is preliminary data.</text>
</comment>
<dbReference type="InterPro" id="IPR005625">
    <property type="entry name" value="PepSY-ass_TM"/>
</dbReference>
<feature type="domain" description="FAD-binding FR-type" evidence="5">
    <location>
        <begin position="495"/>
        <end position="592"/>
    </location>
</feature>
<dbReference type="InterPro" id="IPR001433">
    <property type="entry name" value="OxRdtase_FAD/NAD-bd"/>
</dbReference>
<protein>
    <recommendedName>
        <fullName evidence="2">NADPH--hemoprotein reductase</fullName>
        <ecNumber evidence="2">1.6.2.4</ecNumber>
    </recommendedName>
</protein>
<organism evidence="6 7">
    <name type="scientific">Tenacibaculum lutimaris</name>
    <dbReference type="NCBI Taxonomy" id="285258"/>
    <lineage>
        <taxon>Bacteria</taxon>
        <taxon>Pseudomonadati</taxon>
        <taxon>Bacteroidota</taxon>
        <taxon>Flavobacteriia</taxon>
        <taxon>Flavobacteriales</taxon>
        <taxon>Flavobacteriaceae</taxon>
        <taxon>Tenacibaculum</taxon>
    </lineage>
</organism>
<dbReference type="InterPro" id="IPR029039">
    <property type="entry name" value="Flavoprotein-like_sf"/>
</dbReference>
<keyword evidence="1" id="KW-0285">Flavoprotein</keyword>
<keyword evidence="3" id="KW-1133">Transmembrane helix</keyword>
<evidence type="ECO:0000256" key="3">
    <source>
        <dbReference type="SAM" id="Phobius"/>
    </source>
</evidence>
<dbReference type="PROSITE" id="PS51384">
    <property type="entry name" value="FAD_FR"/>
    <property type="match status" value="1"/>
</dbReference>
<dbReference type="PANTHER" id="PTHR19384:SF17">
    <property type="entry name" value="NADPH--CYTOCHROME P450 REDUCTASE"/>
    <property type="match status" value="1"/>
</dbReference>
<evidence type="ECO:0000313" key="6">
    <source>
        <dbReference type="EMBL" id="RKF03636.1"/>
    </source>
</evidence>
<feature type="transmembrane region" description="Helical" evidence="3">
    <location>
        <begin position="298"/>
        <end position="323"/>
    </location>
</feature>
<dbReference type="Pfam" id="PF03929">
    <property type="entry name" value="PepSY_TM"/>
    <property type="match status" value="1"/>
</dbReference>
<dbReference type="AlphaFoldDB" id="A0A420E0L2"/>
<dbReference type="GO" id="GO:0050660">
    <property type="term" value="F:flavin adenine dinucleotide binding"/>
    <property type="evidence" value="ECO:0007669"/>
    <property type="project" value="TreeGrafter"/>
</dbReference>
<accession>A0A420E0L2</accession>
<feature type="transmembrane region" description="Helical" evidence="3">
    <location>
        <begin position="172"/>
        <end position="197"/>
    </location>
</feature>
<dbReference type="GO" id="GO:0010181">
    <property type="term" value="F:FMN binding"/>
    <property type="evidence" value="ECO:0007669"/>
    <property type="project" value="InterPro"/>
</dbReference>
<dbReference type="GO" id="GO:0003958">
    <property type="term" value="F:NADPH-hemoprotein reductase activity"/>
    <property type="evidence" value="ECO:0007669"/>
    <property type="project" value="UniProtKB-EC"/>
</dbReference>